<sequence length="555" mass="61805">MWVDECDSFAELCRGYLPYYLLIFLPLFIIISPANPVTASHEFPAFRMSQYDLHGVPHGCRSASISLEARSLAGWTTSRHCIVVRALDLNPETFQSIRQKAGALIVVLPEKINKLTQNEIQHIMSLEESMIHGPETPIPVYFVQWNSELQIILQDIEHSFIADDKTRSAAEALFNSISASGYQVVVSTSQPIIKNDIKVATLQGKLTGTGAEDKLPTIALVAHYDSNGVAPELSFGAESNASGLAMLLELARLFSVLYSIGRSRPRHNLIFIVTGAGKLNFQGSKKWLEDQLDGLEGSVIQDASYVICLDSVSSSNDLYVHVSKPPKESSPGGLIYKELKAVSDSFGYSNIEGVHKKINLADESLAWEHERYSIRRLPAATLSTLKSHEDPLRNTILDIVQEVQVDRLYKHTSVVAEALARHIYNISYSKIFAESLSISKDSLNMWMNFLASQPRAGSLLSDKQNILVNTLKEAMQKYLGDVKVTLHTPDKRDPEFVFYDVTKAMLNVYSVKPAVFDLFLTIAIIAYLGAVYLIVHNFSHIYNFAIRISSKSKAF</sequence>
<dbReference type="InterPro" id="IPR016574">
    <property type="entry name" value="Nicalin"/>
</dbReference>
<feature type="domain" description="Peptidase M28" evidence="11">
    <location>
        <begin position="214"/>
        <end position="330"/>
    </location>
</feature>
<evidence type="ECO:0000256" key="5">
    <source>
        <dbReference type="ARBA" id="ARBA00022824"/>
    </source>
</evidence>
<evidence type="ECO:0000256" key="10">
    <source>
        <dbReference type="SAM" id="Phobius"/>
    </source>
</evidence>
<keyword evidence="7 10" id="KW-0472">Membrane</keyword>
<feature type="transmembrane region" description="Helical" evidence="10">
    <location>
        <begin position="514"/>
        <end position="535"/>
    </location>
</feature>
<reference evidence="13" key="1">
    <citation type="submission" date="2025-08" db="UniProtKB">
        <authorList>
            <consortium name="RefSeq"/>
        </authorList>
    </citation>
    <scope>IDENTIFICATION</scope>
</reference>
<dbReference type="RefSeq" id="XP_011498906.1">
    <property type="nucleotide sequence ID" value="XM_011500604.1"/>
</dbReference>
<dbReference type="SUPFAM" id="SSF53187">
    <property type="entry name" value="Zn-dependent exopeptidases"/>
    <property type="match status" value="1"/>
</dbReference>
<evidence type="ECO:0000256" key="3">
    <source>
        <dbReference type="ARBA" id="ARBA00022692"/>
    </source>
</evidence>
<dbReference type="PANTHER" id="PTHR31826">
    <property type="entry name" value="NICALIN"/>
    <property type="match status" value="1"/>
</dbReference>
<name>A0AAJ6YIY8_9HYME</name>
<accession>A0AAJ6YIY8</accession>
<evidence type="ECO:0000256" key="6">
    <source>
        <dbReference type="ARBA" id="ARBA00022989"/>
    </source>
</evidence>
<keyword evidence="5" id="KW-0256">Endoplasmic reticulum</keyword>
<dbReference type="GO" id="GO:0009966">
    <property type="term" value="P:regulation of signal transduction"/>
    <property type="evidence" value="ECO:0007669"/>
    <property type="project" value="InterPro"/>
</dbReference>
<evidence type="ECO:0000256" key="7">
    <source>
        <dbReference type="ARBA" id="ARBA00023136"/>
    </source>
</evidence>
<evidence type="ECO:0000313" key="12">
    <source>
        <dbReference type="Proteomes" id="UP000695007"/>
    </source>
</evidence>
<dbReference type="KEGG" id="csol:105362998"/>
<evidence type="ECO:0000256" key="8">
    <source>
        <dbReference type="ARBA" id="ARBA00023180"/>
    </source>
</evidence>
<evidence type="ECO:0000256" key="1">
    <source>
        <dbReference type="ARBA" id="ARBA00004389"/>
    </source>
</evidence>
<dbReference type="InterPro" id="IPR007484">
    <property type="entry name" value="Peptidase_M28"/>
</dbReference>
<evidence type="ECO:0000259" key="11">
    <source>
        <dbReference type="Pfam" id="PF04389"/>
    </source>
</evidence>
<evidence type="ECO:0000256" key="4">
    <source>
        <dbReference type="ARBA" id="ARBA00022729"/>
    </source>
</evidence>
<comment type="subcellular location">
    <subcellularLocation>
        <location evidence="1">Endoplasmic reticulum membrane</location>
        <topology evidence="1">Single-pass membrane protein</topology>
    </subcellularLocation>
</comment>
<keyword evidence="6 10" id="KW-1133">Transmembrane helix</keyword>
<feature type="transmembrane region" description="Helical" evidence="10">
    <location>
        <begin position="17"/>
        <end position="38"/>
    </location>
</feature>
<dbReference type="AlphaFoldDB" id="A0AAJ6YIY8"/>
<protein>
    <recommendedName>
        <fullName evidence="9">Nicalin</fullName>
    </recommendedName>
</protein>
<dbReference type="GO" id="GO:0005789">
    <property type="term" value="C:endoplasmic reticulum membrane"/>
    <property type="evidence" value="ECO:0007669"/>
    <property type="project" value="UniProtKB-SubCell"/>
</dbReference>
<evidence type="ECO:0000256" key="9">
    <source>
        <dbReference type="PIRNR" id="PIRNR011018"/>
    </source>
</evidence>
<keyword evidence="4" id="KW-0732">Signal</keyword>
<dbReference type="Pfam" id="PF04389">
    <property type="entry name" value="Peptidase_M28"/>
    <property type="match status" value="1"/>
</dbReference>
<dbReference type="Proteomes" id="UP000695007">
    <property type="component" value="Unplaced"/>
</dbReference>
<evidence type="ECO:0000313" key="13">
    <source>
        <dbReference type="RefSeq" id="XP_011498906.1"/>
    </source>
</evidence>
<dbReference type="GeneID" id="105362998"/>
<keyword evidence="3 10" id="KW-0812">Transmembrane</keyword>
<dbReference type="CDD" id="cd03882">
    <property type="entry name" value="M28_nicalin_like"/>
    <property type="match status" value="1"/>
</dbReference>
<comment type="similarity">
    <text evidence="2 9">Belongs to the nicastrin family.</text>
</comment>
<keyword evidence="12" id="KW-1185">Reference proteome</keyword>
<proteinExistence type="inferred from homology"/>
<organism evidence="12 13">
    <name type="scientific">Ceratosolen solmsi marchali</name>
    <dbReference type="NCBI Taxonomy" id="326594"/>
    <lineage>
        <taxon>Eukaryota</taxon>
        <taxon>Metazoa</taxon>
        <taxon>Ecdysozoa</taxon>
        <taxon>Arthropoda</taxon>
        <taxon>Hexapoda</taxon>
        <taxon>Insecta</taxon>
        <taxon>Pterygota</taxon>
        <taxon>Neoptera</taxon>
        <taxon>Endopterygota</taxon>
        <taxon>Hymenoptera</taxon>
        <taxon>Apocrita</taxon>
        <taxon>Proctotrupomorpha</taxon>
        <taxon>Chalcidoidea</taxon>
        <taxon>Agaonidae</taxon>
        <taxon>Agaoninae</taxon>
        <taxon>Ceratosolen</taxon>
    </lineage>
</organism>
<gene>
    <name evidence="13" type="primary">LOC105362998</name>
</gene>
<dbReference type="Gene3D" id="3.40.630.10">
    <property type="entry name" value="Zn peptidases"/>
    <property type="match status" value="1"/>
</dbReference>
<evidence type="ECO:0000256" key="2">
    <source>
        <dbReference type="ARBA" id="ARBA00007717"/>
    </source>
</evidence>
<dbReference type="PIRSF" id="PIRSF011018">
    <property type="entry name" value="Nicalin"/>
    <property type="match status" value="1"/>
</dbReference>
<keyword evidence="8" id="KW-0325">Glycoprotein</keyword>